<sequence>MTRKTATTSGKLPWKQKRVRQMNQDVIPKSHRKGDGRSFNDDKGGFKRGIQMTENQNLYSGFFLQSSSENENGDNSIRVACFKPGTTFRKVLELTTKSPCKLKMGETVDFLSLDGELTDKSRIQLKDNQEPLYHVDTGAVNDIWYFIQNHQVNSEDIRPLNILHHSFLGEINSDDFSLSPASKLQRKRHEWNRPRCIQSKQCVPKRGIDSDTGRLSDVF</sequence>
<organism evidence="1 2">
    <name type="scientific">Caenorhabditis briggsae</name>
    <dbReference type="NCBI Taxonomy" id="6238"/>
    <lineage>
        <taxon>Eukaryota</taxon>
        <taxon>Metazoa</taxon>
        <taxon>Ecdysozoa</taxon>
        <taxon>Nematoda</taxon>
        <taxon>Chromadorea</taxon>
        <taxon>Rhabditida</taxon>
        <taxon>Rhabditina</taxon>
        <taxon>Rhabditomorpha</taxon>
        <taxon>Rhabditoidea</taxon>
        <taxon>Rhabditidae</taxon>
        <taxon>Peloderinae</taxon>
        <taxon>Caenorhabditis</taxon>
    </lineage>
</organism>
<dbReference type="AlphaFoldDB" id="A0AAE9EGL5"/>
<reference evidence="1 2" key="1">
    <citation type="submission" date="2022-04" db="EMBL/GenBank/DDBJ databases">
        <title>Chromosome-level reference genomes for two strains of Caenorhabditis briggsae: an improved platform for comparative genomics.</title>
        <authorList>
            <person name="Stevens L."/>
            <person name="Andersen E."/>
        </authorList>
    </citation>
    <scope>NUCLEOTIDE SEQUENCE [LARGE SCALE GENOMIC DNA]</scope>
    <source>
        <strain evidence="1">VX34</strain>
        <tissue evidence="1">Whole-organism</tissue>
    </source>
</reference>
<name>A0AAE9EGL5_CAEBR</name>
<proteinExistence type="predicted"/>
<evidence type="ECO:0000313" key="2">
    <source>
        <dbReference type="Proteomes" id="UP000829354"/>
    </source>
</evidence>
<dbReference type="Proteomes" id="UP000829354">
    <property type="component" value="Chromosome II"/>
</dbReference>
<accession>A0AAE9EGL5</accession>
<evidence type="ECO:0000313" key="1">
    <source>
        <dbReference type="EMBL" id="UMM20445.1"/>
    </source>
</evidence>
<keyword evidence="2" id="KW-1185">Reference proteome</keyword>
<protein>
    <submittedName>
        <fullName evidence="1">Uncharacterized protein</fullName>
    </submittedName>
</protein>
<gene>
    <name evidence="1" type="ORF">L5515_015717</name>
</gene>
<dbReference type="EMBL" id="CP092621">
    <property type="protein sequence ID" value="UMM20445.1"/>
    <property type="molecule type" value="Genomic_DNA"/>
</dbReference>